<organism evidence="4">
    <name type="scientific">candidate division WOR-3 bacterium</name>
    <dbReference type="NCBI Taxonomy" id="2052148"/>
    <lineage>
        <taxon>Bacteria</taxon>
        <taxon>Bacteria division WOR-3</taxon>
    </lineage>
</organism>
<protein>
    <submittedName>
        <fullName evidence="4">Mucoidy inhibitor MuiA family protein</fullName>
    </submittedName>
</protein>
<dbReference type="InterPro" id="IPR011935">
    <property type="entry name" value="CHP02231"/>
</dbReference>
<feature type="coiled-coil region" evidence="1">
    <location>
        <begin position="82"/>
        <end position="109"/>
    </location>
</feature>
<evidence type="ECO:0000259" key="2">
    <source>
        <dbReference type="Pfam" id="PF13598"/>
    </source>
</evidence>
<evidence type="ECO:0000313" key="4">
    <source>
        <dbReference type="EMBL" id="HGK64075.1"/>
    </source>
</evidence>
<dbReference type="InterPro" id="IPR037291">
    <property type="entry name" value="DUF4139"/>
</dbReference>
<dbReference type="AlphaFoldDB" id="A0A7V3ZW81"/>
<accession>A0A7V3ZW81</accession>
<dbReference type="Pfam" id="PF13598">
    <property type="entry name" value="DUF4139"/>
    <property type="match status" value="1"/>
</dbReference>
<proteinExistence type="predicted"/>
<sequence length="510" mass="59777">MIFYLFLINLTLNSQVNSVIIYPDYAVIFRKAKIYLTKKEVLTFAGLSGFLEDNSVKIKSKDLKIGEVIIKKGYLEEPPLRVKELEREIKRLEDKIKNWENEKLVIKSEEEFLSSIKLASPEIISKELLMGKISPESWERALAFLATKLADLKRRNLLLEDSLNETKKQLEALKKELQDIKALIENKKEVTFEAIPEKVGEYEIELSYNIPNAVTFSPYYEINADDNFVSFNYYAKIYQKTGEDWENTEVFLNTAKILPITIAPEITPYYVDFEKPIYEKRIPTEKVELKEAPLLAEKEEVKTFETGISLEYLLPERISLKSGEEKKFLIKNVKLPAEFEYFIYPRKDNNAYLQTKIFNNSDLVFLSGEALTYIKNNYTGKTLMKNMAPKETLQLDFGIDERIKVERKLIKYLIKKEGVFEKKEKQEFYYQTKIENYSPKERNLKIVEQLPISQNEEIKVKLIKIEPKPNLSDENLGTFTYYKNLKPNEKLIINLSYSIEYPTGYKIIFH</sequence>
<dbReference type="PANTHER" id="PTHR31005:SF8">
    <property type="entry name" value="DUF4139 DOMAIN-CONTAINING PROTEIN"/>
    <property type="match status" value="1"/>
</dbReference>
<comment type="caution">
    <text evidence="4">The sequence shown here is derived from an EMBL/GenBank/DDBJ whole genome shotgun (WGS) entry which is preliminary data.</text>
</comment>
<keyword evidence="1" id="KW-0175">Coiled coil</keyword>
<dbReference type="EMBL" id="DTDR01000136">
    <property type="protein sequence ID" value="HGK64075.1"/>
    <property type="molecule type" value="Genomic_DNA"/>
</dbReference>
<dbReference type="Pfam" id="PF13600">
    <property type="entry name" value="DUF4140"/>
    <property type="match status" value="1"/>
</dbReference>
<gene>
    <name evidence="4" type="ORF">ENU74_05750</name>
</gene>
<name>A0A7V3ZW81_UNCW3</name>
<dbReference type="InterPro" id="IPR025554">
    <property type="entry name" value="DUF4140"/>
</dbReference>
<dbReference type="NCBIfam" id="TIGR02231">
    <property type="entry name" value="mucoidy inhibitor MuiA family protein"/>
    <property type="match status" value="1"/>
</dbReference>
<feature type="domain" description="DUF4139" evidence="2">
    <location>
        <begin position="205"/>
        <end position="502"/>
    </location>
</feature>
<feature type="coiled-coil region" evidence="1">
    <location>
        <begin position="149"/>
        <end position="190"/>
    </location>
</feature>
<feature type="domain" description="DUF4140" evidence="3">
    <location>
        <begin position="19"/>
        <end position="113"/>
    </location>
</feature>
<dbReference type="PANTHER" id="PTHR31005">
    <property type="entry name" value="DUF4139 DOMAIN-CONTAINING PROTEIN"/>
    <property type="match status" value="1"/>
</dbReference>
<evidence type="ECO:0000256" key="1">
    <source>
        <dbReference type="SAM" id="Coils"/>
    </source>
</evidence>
<reference evidence="4" key="1">
    <citation type="journal article" date="2020" name="mSystems">
        <title>Genome- and Community-Level Interaction Insights into Carbon Utilization and Element Cycling Functions of Hydrothermarchaeota in Hydrothermal Sediment.</title>
        <authorList>
            <person name="Zhou Z."/>
            <person name="Liu Y."/>
            <person name="Xu W."/>
            <person name="Pan J."/>
            <person name="Luo Z.H."/>
            <person name="Li M."/>
        </authorList>
    </citation>
    <scope>NUCLEOTIDE SEQUENCE [LARGE SCALE GENOMIC DNA]</scope>
    <source>
        <strain evidence="4">SpSt-697</strain>
    </source>
</reference>
<evidence type="ECO:0000259" key="3">
    <source>
        <dbReference type="Pfam" id="PF13600"/>
    </source>
</evidence>